<dbReference type="Pfam" id="PF00447">
    <property type="entry name" value="HSF_DNA-bind"/>
    <property type="match status" value="1"/>
</dbReference>
<dbReference type="RefSeq" id="XP_001642385.1">
    <property type="nucleotide sequence ID" value="XM_001642335.1"/>
</dbReference>
<dbReference type="HOGENOM" id="CLU_008776_3_0_1"/>
<dbReference type="GO" id="GO:1900101">
    <property type="term" value="P:regulation of endoplasmic reticulum unfolded protein response"/>
    <property type="evidence" value="ECO:0007669"/>
    <property type="project" value="EnsemblFungi"/>
</dbReference>
<dbReference type="GO" id="GO:0005829">
    <property type="term" value="C:cytosol"/>
    <property type="evidence" value="ECO:0007669"/>
    <property type="project" value="EnsemblFungi"/>
</dbReference>
<comment type="subcellular location">
    <subcellularLocation>
        <location evidence="1 10">Nucleus</location>
    </subcellularLocation>
</comment>
<dbReference type="KEGG" id="vpo:Kpol_265p2"/>
<dbReference type="SMART" id="SM00448">
    <property type="entry name" value="REC"/>
    <property type="match status" value="1"/>
</dbReference>
<dbReference type="FunFam" id="1.10.10.10:FF:000027">
    <property type="entry name" value="Heat shock transcription factor 1"/>
    <property type="match status" value="1"/>
</dbReference>
<dbReference type="PRINTS" id="PR00056">
    <property type="entry name" value="HSFDOMAIN"/>
</dbReference>
<dbReference type="OrthoDB" id="424572at2759"/>
<evidence type="ECO:0000256" key="5">
    <source>
        <dbReference type="ARBA" id="ARBA00023125"/>
    </source>
</evidence>
<feature type="coiled-coil region" evidence="12">
    <location>
        <begin position="232"/>
        <end position="266"/>
    </location>
</feature>
<feature type="domain" description="Response regulatory" evidence="14">
    <location>
        <begin position="383"/>
        <end position="497"/>
    </location>
</feature>
<feature type="region of interest" description="Disordered" evidence="13">
    <location>
        <begin position="327"/>
        <end position="349"/>
    </location>
</feature>
<evidence type="ECO:0000256" key="4">
    <source>
        <dbReference type="ARBA" id="ARBA00023015"/>
    </source>
</evidence>
<dbReference type="AlphaFoldDB" id="A7TT79"/>
<dbReference type="CDD" id="cd17546">
    <property type="entry name" value="REC_hyHK_CKI1_RcsC-like"/>
    <property type="match status" value="1"/>
</dbReference>
<keyword evidence="6 10" id="KW-0804">Transcription</keyword>
<dbReference type="PROSITE" id="PS50110">
    <property type="entry name" value="RESPONSE_REGULATORY"/>
    <property type="match status" value="1"/>
</dbReference>
<dbReference type="GeneID" id="5542530"/>
<dbReference type="SUPFAM" id="SSF46785">
    <property type="entry name" value="Winged helix' DNA-binding domain"/>
    <property type="match status" value="1"/>
</dbReference>
<dbReference type="GO" id="GO:0005634">
    <property type="term" value="C:nucleus"/>
    <property type="evidence" value="ECO:0007669"/>
    <property type="project" value="UniProtKB-SubCell"/>
</dbReference>
<sequence>MLGSKANLDTKFSALKTAKTVVTGTTLDSNSHPNSNEIKTDTDNELSMLNSTINSNNSGNTNSNINSNSNNNSNSSNSNSKPQSNEFVRKIYGILERGDYPDIVRWTENGDSFVVLDTGSFTSQILPNHFKHSNFASFVRQLNKYDFHKVKRTQEERKACQYGELSWEFNHPLFKRNQEANLDNIKRKAATQKKVLVDEKSLLLNKADGTQALENESAMNLILNNTVNSESFTQLKKKVEKLHKEIDSYKKENDNYKIELEKLNNKYYTVLESLLTFKTVNDNLIGNFNTLCQILTSQGIDLPQSIQYSSPQKDLKLLTTESSTQSLVNAQDSTSQSTPDNVRNVQAPTNVPIPDVIGGSADINSKNDDIGDVDSNELKKGFHVLLVEDDDVSIQLCSKFLRKYGCTVQVVTDGLAAISILEKFRFDLVLMDIVMPNLDGATATSIIRNFDNRTPIIAMTGSIEHQDLITYLQHGMNDILAKPFTRKDLYSILIRYLKDRVPISDQKNQLQQEQTFDNVRRSPEVHEDSQQQNIPVMMNDGPPLKKTRL</sequence>
<dbReference type="InterPro" id="IPR001789">
    <property type="entry name" value="Sig_transdc_resp-reg_receiver"/>
</dbReference>
<dbReference type="GO" id="GO:0008361">
    <property type="term" value="P:regulation of cell size"/>
    <property type="evidence" value="ECO:0007669"/>
    <property type="project" value="EnsemblFungi"/>
</dbReference>
<keyword evidence="16" id="KW-1185">Reference proteome</keyword>
<feature type="modified residue" description="4-aspartylphosphate" evidence="11">
    <location>
        <position position="432"/>
    </location>
</feature>
<proteinExistence type="predicted"/>
<evidence type="ECO:0000256" key="13">
    <source>
        <dbReference type="SAM" id="MobiDB-lite"/>
    </source>
</evidence>
<keyword evidence="7 10" id="KW-0539">Nucleus</keyword>
<protein>
    <recommendedName>
        <fullName evidence="10">Transcription factor</fullName>
    </recommendedName>
</protein>
<dbReference type="InterPro" id="IPR014402">
    <property type="entry name" value="Sig_transdc_resp-reg_Skn7"/>
</dbReference>
<comment type="function">
    <text evidence="8">DNA-binding transcription factor that specifically binds heat shock promoter elements (HSE) and activates transcription.</text>
</comment>
<evidence type="ECO:0000313" key="15">
    <source>
        <dbReference type="EMBL" id="EDO14527.1"/>
    </source>
</evidence>
<dbReference type="PIRSF" id="PIRSF002595">
    <property type="entry name" value="RR_SKN7"/>
    <property type="match status" value="1"/>
</dbReference>
<dbReference type="GO" id="GO:0043565">
    <property type="term" value="F:sequence-specific DNA binding"/>
    <property type="evidence" value="ECO:0007669"/>
    <property type="project" value="InterPro"/>
</dbReference>
<keyword evidence="5 10" id="KW-0238">DNA-binding</keyword>
<keyword evidence="3" id="KW-0902">Two-component regulatory system</keyword>
<dbReference type="STRING" id="436907.A7TT79"/>
<dbReference type="PANTHER" id="PTHR45339">
    <property type="entry name" value="HYBRID SIGNAL TRANSDUCTION HISTIDINE KINASE J"/>
    <property type="match status" value="1"/>
</dbReference>
<dbReference type="GO" id="GO:0006368">
    <property type="term" value="P:transcription elongation by RNA polymerase II"/>
    <property type="evidence" value="ECO:0007669"/>
    <property type="project" value="EnsemblFungi"/>
</dbReference>
<evidence type="ECO:0000256" key="12">
    <source>
        <dbReference type="SAM" id="Coils"/>
    </source>
</evidence>
<dbReference type="GO" id="GO:0000304">
    <property type="term" value="P:response to singlet oxygen"/>
    <property type="evidence" value="ECO:0007669"/>
    <property type="project" value="EnsemblFungi"/>
</dbReference>
<evidence type="ECO:0000256" key="8">
    <source>
        <dbReference type="ARBA" id="ARBA00059868"/>
    </source>
</evidence>
<evidence type="ECO:0000256" key="9">
    <source>
        <dbReference type="ARBA" id="ARBA00062447"/>
    </source>
</evidence>
<dbReference type="InterPro" id="IPR011006">
    <property type="entry name" value="CheY-like_superfamily"/>
</dbReference>
<comment type="subunit">
    <text evidence="9">Homotrimer. Homotrimerization increases the affinity of HSF1 to DNA.</text>
</comment>
<dbReference type="EMBL" id="DS480549">
    <property type="protein sequence ID" value="EDO14527.1"/>
    <property type="molecule type" value="Genomic_DNA"/>
</dbReference>
<feature type="compositionally biased region" description="Basic and acidic residues" evidence="13">
    <location>
        <begin position="518"/>
        <end position="529"/>
    </location>
</feature>
<accession>A7TT79</accession>
<dbReference type="PhylomeDB" id="A7TT79"/>
<evidence type="ECO:0000256" key="10">
    <source>
        <dbReference type="PIRNR" id="PIRNR002595"/>
    </source>
</evidence>
<dbReference type="Gene3D" id="3.40.50.2300">
    <property type="match status" value="1"/>
</dbReference>
<dbReference type="PROSITE" id="PS00434">
    <property type="entry name" value="HSF_DOMAIN"/>
    <property type="match status" value="1"/>
</dbReference>
<gene>
    <name evidence="15" type="ORF">Kpol_265p2</name>
</gene>
<name>A7TT79_VANPO</name>
<dbReference type="InterPro" id="IPR000232">
    <property type="entry name" value="HSF_DNA-bd"/>
</dbReference>
<dbReference type="OMA" id="DSVCIQL"/>
<dbReference type="PANTHER" id="PTHR45339:SF1">
    <property type="entry name" value="HYBRID SIGNAL TRANSDUCTION HISTIDINE KINASE J"/>
    <property type="match status" value="1"/>
</dbReference>
<feature type="compositionally biased region" description="Low complexity" evidence="13">
    <location>
        <begin position="50"/>
        <end position="80"/>
    </location>
</feature>
<dbReference type="GO" id="GO:0003700">
    <property type="term" value="F:DNA-binding transcription factor activity"/>
    <property type="evidence" value="ECO:0007669"/>
    <property type="project" value="UniProtKB-UniRule"/>
</dbReference>
<dbReference type="InterPro" id="IPR036390">
    <property type="entry name" value="WH_DNA-bd_sf"/>
</dbReference>
<dbReference type="GO" id="GO:0032993">
    <property type="term" value="C:protein-DNA complex"/>
    <property type="evidence" value="ECO:0007669"/>
    <property type="project" value="UniProtKB-ARBA"/>
</dbReference>
<dbReference type="InterPro" id="IPR036388">
    <property type="entry name" value="WH-like_DNA-bd_sf"/>
</dbReference>
<keyword evidence="4 10" id="KW-0805">Transcription regulation</keyword>
<dbReference type="GO" id="GO:0006357">
    <property type="term" value="P:regulation of transcription by RNA polymerase II"/>
    <property type="evidence" value="ECO:0007669"/>
    <property type="project" value="UniProtKB-UniRule"/>
</dbReference>
<feature type="compositionally biased region" description="Polar residues" evidence="13">
    <location>
        <begin position="507"/>
        <end position="517"/>
    </location>
</feature>
<evidence type="ECO:0000256" key="3">
    <source>
        <dbReference type="ARBA" id="ARBA00023012"/>
    </source>
</evidence>
<dbReference type="eggNOG" id="KOG0519">
    <property type="taxonomic scope" value="Eukaryota"/>
</dbReference>
<dbReference type="GO" id="GO:0000156">
    <property type="term" value="F:phosphorelay response regulator activity"/>
    <property type="evidence" value="ECO:0007669"/>
    <property type="project" value="EnsemblFungi"/>
</dbReference>
<dbReference type="Pfam" id="PF00072">
    <property type="entry name" value="Response_reg"/>
    <property type="match status" value="1"/>
</dbReference>
<evidence type="ECO:0000259" key="14">
    <source>
        <dbReference type="PROSITE" id="PS50110"/>
    </source>
</evidence>
<keyword evidence="12" id="KW-0175">Coiled coil</keyword>
<evidence type="ECO:0000256" key="2">
    <source>
        <dbReference type="ARBA" id="ARBA00022553"/>
    </source>
</evidence>
<dbReference type="SMART" id="SM00415">
    <property type="entry name" value="HSF"/>
    <property type="match status" value="1"/>
</dbReference>
<evidence type="ECO:0000256" key="11">
    <source>
        <dbReference type="PROSITE-ProRule" id="PRU00169"/>
    </source>
</evidence>
<keyword evidence="2 11" id="KW-0597">Phosphoprotein</keyword>
<feature type="region of interest" description="Disordered" evidence="13">
    <location>
        <begin position="507"/>
        <end position="549"/>
    </location>
</feature>
<evidence type="ECO:0000313" key="16">
    <source>
        <dbReference type="Proteomes" id="UP000000267"/>
    </source>
</evidence>
<feature type="region of interest" description="Disordered" evidence="13">
    <location>
        <begin position="50"/>
        <end position="83"/>
    </location>
</feature>
<dbReference type="eggNOG" id="KOG0627">
    <property type="taxonomic scope" value="Eukaryota"/>
</dbReference>
<evidence type="ECO:0000256" key="7">
    <source>
        <dbReference type="ARBA" id="ARBA00023242"/>
    </source>
</evidence>
<dbReference type="Gene3D" id="1.10.10.10">
    <property type="entry name" value="Winged helix-like DNA-binding domain superfamily/Winged helix DNA-binding domain"/>
    <property type="match status" value="1"/>
</dbReference>
<organism evidence="16">
    <name type="scientific">Vanderwaltozyma polyspora (strain ATCC 22028 / DSM 70294 / BCRC 21397 / CBS 2163 / NBRC 10782 / NRRL Y-8283 / UCD 57-17)</name>
    <name type="common">Kluyveromyces polysporus</name>
    <dbReference type="NCBI Taxonomy" id="436907"/>
    <lineage>
        <taxon>Eukaryota</taxon>
        <taxon>Fungi</taxon>
        <taxon>Dikarya</taxon>
        <taxon>Ascomycota</taxon>
        <taxon>Saccharomycotina</taxon>
        <taxon>Saccharomycetes</taxon>
        <taxon>Saccharomycetales</taxon>
        <taxon>Saccharomycetaceae</taxon>
        <taxon>Vanderwaltozyma</taxon>
    </lineage>
</organism>
<dbReference type="Proteomes" id="UP000000267">
    <property type="component" value="Unassembled WGS sequence"/>
</dbReference>
<evidence type="ECO:0000256" key="6">
    <source>
        <dbReference type="ARBA" id="ARBA00023163"/>
    </source>
</evidence>
<dbReference type="GO" id="GO:0034599">
    <property type="term" value="P:cellular response to oxidative stress"/>
    <property type="evidence" value="ECO:0007669"/>
    <property type="project" value="EnsemblFungi"/>
</dbReference>
<reference evidence="15 16" key="1">
    <citation type="journal article" date="2007" name="Proc. Natl. Acad. Sci. U.S.A.">
        <title>Independent sorting-out of thousands of duplicated gene pairs in two yeast species descended from a whole-genome duplication.</title>
        <authorList>
            <person name="Scannell D.R."/>
            <person name="Frank A.C."/>
            <person name="Conant G.C."/>
            <person name="Byrne K.P."/>
            <person name="Woolfit M."/>
            <person name="Wolfe K.H."/>
        </authorList>
    </citation>
    <scope>NUCLEOTIDE SEQUENCE [LARGE SCALE GENOMIC DNA]</scope>
    <source>
        <strain evidence="16">ATCC 22028 / DSM 70294 / BCRC 21397 / CBS 2163 / NBRC 10782 / NRRL Y-8283 / UCD 57-17</strain>
    </source>
</reference>
<evidence type="ECO:0000256" key="1">
    <source>
        <dbReference type="ARBA" id="ARBA00004123"/>
    </source>
</evidence>
<dbReference type="SUPFAM" id="SSF52172">
    <property type="entry name" value="CheY-like"/>
    <property type="match status" value="1"/>
</dbReference>
<dbReference type="InParanoid" id="A7TT79"/>
<dbReference type="FunCoup" id="A7TT79">
    <property type="interactions" value="928"/>
</dbReference>